<evidence type="ECO:0000313" key="11">
    <source>
        <dbReference type="Proteomes" id="UP001202922"/>
    </source>
</evidence>
<dbReference type="InterPro" id="IPR052352">
    <property type="entry name" value="Sugar_Degrad_Dehydratases"/>
</dbReference>
<keyword evidence="7" id="KW-0100">Branched-chain amino acid biosynthesis</keyword>
<feature type="domain" description="Dihydroxy-acid/6-phosphogluconate dehydratase N-terminal" evidence="8">
    <location>
        <begin position="39"/>
        <end position="349"/>
    </location>
</feature>
<dbReference type="InterPro" id="IPR020558">
    <property type="entry name" value="DiOHA_6PGluconate_deHydtase_CS"/>
</dbReference>
<evidence type="ECO:0000256" key="7">
    <source>
        <dbReference type="ARBA" id="ARBA00023304"/>
    </source>
</evidence>
<gene>
    <name evidence="10" type="ORF">L0M17_21735</name>
</gene>
<keyword evidence="6" id="KW-0456">Lyase</keyword>
<dbReference type="SUPFAM" id="SSF143975">
    <property type="entry name" value="IlvD/EDD N-terminal domain-like"/>
    <property type="match status" value="1"/>
</dbReference>
<dbReference type="Proteomes" id="UP001202922">
    <property type="component" value="Unassembled WGS sequence"/>
</dbReference>
<feature type="domain" description="Dihydroxy-acid/6-phosphogluconate dehydratase C-terminal" evidence="9">
    <location>
        <begin position="360"/>
        <end position="554"/>
    </location>
</feature>
<dbReference type="InterPro" id="IPR037237">
    <property type="entry name" value="IlvD/EDD_N"/>
</dbReference>
<evidence type="ECO:0000256" key="3">
    <source>
        <dbReference type="ARBA" id="ARBA00022723"/>
    </source>
</evidence>
<evidence type="ECO:0000259" key="8">
    <source>
        <dbReference type="Pfam" id="PF00920"/>
    </source>
</evidence>
<evidence type="ECO:0000256" key="2">
    <source>
        <dbReference type="ARBA" id="ARBA00022714"/>
    </source>
</evidence>
<dbReference type="Gene3D" id="3.50.30.80">
    <property type="entry name" value="IlvD/EDD C-terminal domain-like"/>
    <property type="match status" value="1"/>
</dbReference>
<dbReference type="PANTHER" id="PTHR43183:SF1">
    <property type="entry name" value="HYPOTHETICAL DIHYDROXY-ACID DEHYDRATASE (EUROFUNG)-RELATED"/>
    <property type="match status" value="1"/>
</dbReference>
<sequence length="577" mass="60103">METGSGRLRSARWLDAPEEVGLQNRAALRAVGLDPKPGRPVIGISNTVSDLNPCNSSLSGQIEAARAGVVAAGGIPVVFPSISLGEDLMKPTAMLYRNLLSIEIEEMVRAYPIDALILTANCDKTIPGAIMGAVSANVPTVLILGGARPPAEFNGERLGSGTDLWKALDERRAGRMSEENWQAFENCYSCGLGACNVMGTATTMAITAETLGFTISGASTVPAGDPRGLSFAAEAGRTAVERAHHPIRPRELVTEASLANALSVVSACGGSTNAVIHLAAVAGRAGISLTPIALQEAFKKAPVVTDIQPIGKGLAQDFDAAGGVPTLLRSLSTLLDGSTPNVQGRTLAEVIEVAETPARVIRELEDVPDDVPGGLAVLSGSLAPDGALIKVAAASEGLLVHHGPAVVFADYDDMRRRIDDPHLDVSPESVLVLQGGGPVGGPGMPEWAMIPIPGKLARMGVKDMVRVSDARMSGTSFGTVVLHVAPESAVGGPLSLVRDGDVIALDVPNGRIDLEVDPEELARRRTEWTPSPSPHVRGWVALYRNHVTQAPQGCDLDFLQALGPGTDAFIEPVVGRS</sequence>
<protein>
    <submittedName>
        <fullName evidence="10">Dihydroxy-acid dehydratase</fullName>
    </submittedName>
</protein>
<proteinExistence type="inferred from homology"/>
<dbReference type="PROSITE" id="PS00886">
    <property type="entry name" value="ILVD_EDD_1"/>
    <property type="match status" value="1"/>
</dbReference>
<keyword evidence="4" id="KW-0408">Iron</keyword>
<evidence type="ECO:0000256" key="4">
    <source>
        <dbReference type="ARBA" id="ARBA00023004"/>
    </source>
</evidence>
<dbReference type="PANTHER" id="PTHR43183">
    <property type="entry name" value="HYPOTHETICAL DIHYDROXYACID DEHYDRATASE (EUROFUNG)-RELATED"/>
    <property type="match status" value="1"/>
</dbReference>
<dbReference type="InterPro" id="IPR042096">
    <property type="entry name" value="Dihydro-acid_dehy_C"/>
</dbReference>
<organism evidence="10 11">
    <name type="scientific">Sinomonas terrae</name>
    <dbReference type="NCBI Taxonomy" id="2908838"/>
    <lineage>
        <taxon>Bacteria</taxon>
        <taxon>Bacillati</taxon>
        <taxon>Actinomycetota</taxon>
        <taxon>Actinomycetes</taxon>
        <taxon>Micrococcales</taxon>
        <taxon>Micrococcaceae</taxon>
        <taxon>Sinomonas</taxon>
    </lineage>
</organism>
<dbReference type="SUPFAM" id="SSF52016">
    <property type="entry name" value="LeuD/IlvD-like"/>
    <property type="match status" value="1"/>
</dbReference>
<keyword evidence="5" id="KW-0411">Iron-sulfur</keyword>
<keyword evidence="7" id="KW-0028">Amino-acid biosynthesis</keyword>
<dbReference type="RefSeq" id="WP_241056734.1">
    <property type="nucleotide sequence ID" value="NZ_JAKZBV010000002.1"/>
</dbReference>
<dbReference type="EMBL" id="JAKZBV010000002">
    <property type="protein sequence ID" value="MCH6472546.1"/>
    <property type="molecule type" value="Genomic_DNA"/>
</dbReference>
<dbReference type="InterPro" id="IPR056740">
    <property type="entry name" value="ILV_EDD_C"/>
</dbReference>
<evidence type="ECO:0000256" key="5">
    <source>
        <dbReference type="ARBA" id="ARBA00023014"/>
    </source>
</evidence>
<accession>A0ABS9U783</accession>
<comment type="similarity">
    <text evidence="1">Belongs to the IlvD/Edd family.</text>
</comment>
<evidence type="ECO:0000256" key="6">
    <source>
        <dbReference type="ARBA" id="ARBA00023239"/>
    </source>
</evidence>
<evidence type="ECO:0000259" key="9">
    <source>
        <dbReference type="Pfam" id="PF24877"/>
    </source>
</evidence>
<dbReference type="InterPro" id="IPR000581">
    <property type="entry name" value="ILV_EDD_N"/>
</dbReference>
<keyword evidence="2" id="KW-0001">2Fe-2S</keyword>
<dbReference type="NCBIfam" id="NF004784">
    <property type="entry name" value="PRK06131.1"/>
    <property type="match status" value="1"/>
</dbReference>
<evidence type="ECO:0000256" key="1">
    <source>
        <dbReference type="ARBA" id="ARBA00006486"/>
    </source>
</evidence>
<evidence type="ECO:0000313" key="10">
    <source>
        <dbReference type="EMBL" id="MCH6472546.1"/>
    </source>
</evidence>
<keyword evidence="11" id="KW-1185">Reference proteome</keyword>
<name>A0ABS9U783_9MICC</name>
<dbReference type="Pfam" id="PF00920">
    <property type="entry name" value="ILVD_EDD_N"/>
    <property type="match status" value="1"/>
</dbReference>
<reference evidence="10 11" key="1">
    <citation type="submission" date="2022-03" db="EMBL/GenBank/DDBJ databases">
        <title>Sinomonas sp. isolated from a soil.</title>
        <authorList>
            <person name="Han J."/>
            <person name="Kim D.-U."/>
        </authorList>
    </citation>
    <scope>NUCLEOTIDE SEQUENCE [LARGE SCALE GENOMIC DNA]</scope>
    <source>
        <strain evidence="10 11">5-5</strain>
    </source>
</reference>
<keyword evidence="3" id="KW-0479">Metal-binding</keyword>
<dbReference type="Pfam" id="PF24877">
    <property type="entry name" value="ILV_EDD_C"/>
    <property type="match status" value="1"/>
</dbReference>
<comment type="caution">
    <text evidence="10">The sequence shown here is derived from an EMBL/GenBank/DDBJ whole genome shotgun (WGS) entry which is preliminary data.</text>
</comment>